<gene>
    <name evidence="2" type="ORF">FB551_2738</name>
</gene>
<evidence type="ECO:0000313" key="3">
    <source>
        <dbReference type="Proteomes" id="UP000316437"/>
    </source>
</evidence>
<dbReference type="PANTHER" id="PTHR40606">
    <property type="match status" value="1"/>
</dbReference>
<organism evidence="2 3">
    <name type="scientific">Chryseobacterium aquifrigidense</name>
    <dbReference type="NCBI Taxonomy" id="558021"/>
    <lineage>
        <taxon>Bacteria</taxon>
        <taxon>Pseudomonadati</taxon>
        <taxon>Bacteroidota</taxon>
        <taxon>Flavobacteriia</taxon>
        <taxon>Flavobacteriales</taxon>
        <taxon>Weeksellaceae</taxon>
        <taxon>Chryseobacterium group</taxon>
        <taxon>Chryseobacterium</taxon>
    </lineage>
</organism>
<name>A0A543EN54_9FLAO</name>
<dbReference type="SUPFAM" id="SSF160113">
    <property type="entry name" value="YegP-like"/>
    <property type="match status" value="2"/>
</dbReference>
<dbReference type="Pfam" id="PF07411">
    <property type="entry name" value="DUF1508"/>
    <property type="match status" value="2"/>
</dbReference>
<feature type="domain" description="DUF1508" evidence="1">
    <location>
        <begin position="60"/>
        <end position="107"/>
    </location>
</feature>
<reference evidence="2 3" key="1">
    <citation type="submission" date="2019-06" db="EMBL/GenBank/DDBJ databases">
        <title>Sorghum-associated microbial communities from plants grown in Nebraska, USA.</title>
        <authorList>
            <person name="Schachtman D."/>
        </authorList>
    </citation>
    <scope>NUCLEOTIDE SEQUENCE [LARGE SCALE GENOMIC DNA]</scope>
    <source>
        <strain evidence="2 3">110</strain>
    </source>
</reference>
<dbReference type="Gene3D" id="2.30.29.80">
    <property type="match status" value="1"/>
</dbReference>
<dbReference type="EMBL" id="VFPD01000001">
    <property type="protein sequence ID" value="TQM23010.1"/>
    <property type="molecule type" value="Genomic_DNA"/>
</dbReference>
<evidence type="ECO:0000259" key="1">
    <source>
        <dbReference type="Pfam" id="PF07411"/>
    </source>
</evidence>
<dbReference type="Proteomes" id="UP000316437">
    <property type="component" value="Unassembled WGS sequence"/>
</dbReference>
<dbReference type="InterPro" id="IPR051141">
    <property type="entry name" value="UPF0339_domain"/>
</dbReference>
<accession>A0A543EN54</accession>
<dbReference type="RefSeq" id="WP_142017838.1">
    <property type="nucleotide sequence ID" value="NZ_VFPD01000001.1"/>
</dbReference>
<evidence type="ECO:0000313" key="2">
    <source>
        <dbReference type="EMBL" id="TQM23010.1"/>
    </source>
</evidence>
<comment type="caution">
    <text evidence="2">The sequence shown here is derived from an EMBL/GenBank/DDBJ whole genome shotgun (WGS) entry which is preliminary data.</text>
</comment>
<dbReference type="InterPro" id="IPR036913">
    <property type="entry name" value="YegP-like_sf"/>
</dbReference>
<dbReference type="InterPro" id="IPR010879">
    <property type="entry name" value="DUF1508"/>
</dbReference>
<sequence>MGKFVISKRFTGDYQFNLKAINGQIILVSEGYSSKEGCKKGIESVVLNSQNDDKYERRSAKDGRYYFNLKASSGEIIGTSQMYESKNGMEIGIESVKMNASSAIIEDYTL</sequence>
<keyword evidence="3" id="KW-1185">Reference proteome</keyword>
<dbReference type="AlphaFoldDB" id="A0A543EN54"/>
<feature type="domain" description="DUF1508" evidence="1">
    <location>
        <begin position="12"/>
        <end position="56"/>
    </location>
</feature>
<protein>
    <recommendedName>
        <fullName evidence="1">DUF1508 domain-containing protein</fullName>
    </recommendedName>
</protein>
<dbReference type="PANTHER" id="PTHR40606:SF1">
    <property type="entry name" value="UPF0339 PROTEIN YEGP"/>
    <property type="match status" value="1"/>
</dbReference>
<proteinExistence type="predicted"/>